<dbReference type="GO" id="GO:0005524">
    <property type="term" value="F:ATP binding"/>
    <property type="evidence" value="ECO:0007669"/>
    <property type="project" value="UniProtKB-UniRule"/>
</dbReference>
<evidence type="ECO:0000256" key="3">
    <source>
        <dbReference type="ARBA" id="ARBA00022605"/>
    </source>
</evidence>
<keyword evidence="7 9" id="KW-0067">ATP-binding</keyword>
<dbReference type="CDD" id="cd04238">
    <property type="entry name" value="AAK_NAGK-like"/>
    <property type="match status" value="1"/>
</dbReference>
<evidence type="ECO:0000259" key="10">
    <source>
        <dbReference type="Pfam" id="PF00696"/>
    </source>
</evidence>
<keyword evidence="4 9" id="KW-0808">Transferase</keyword>
<feature type="binding site" evidence="9">
    <location>
        <position position="62"/>
    </location>
    <ligand>
        <name>substrate</name>
    </ligand>
</feature>
<feature type="site" description="Transition state stabilizer" evidence="9">
    <location>
        <position position="222"/>
    </location>
</feature>
<dbReference type="GO" id="GO:0005737">
    <property type="term" value="C:cytoplasm"/>
    <property type="evidence" value="ECO:0007669"/>
    <property type="project" value="UniProtKB-SubCell"/>
</dbReference>
<keyword evidence="2 9" id="KW-0055">Arginine biosynthesis</keyword>
<dbReference type="Gene3D" id="3.40.1160.10">
    <property type="entry name" value="Acetylglutamate kinase-like"/>
    <property type="match status" value="1"/>
</dbReference>
<dbReference type="PANTHER" id="PTHR23342:SF0">
    <property type="entry name" value="N-ACETYLGLUTAMATE SYNTHASE, MITOCHONDRIAL"/>
    <property type="match status" value="1"/>
</dbReference>
<dbReference type="PRINTS" id="PR00474">
    <property type="entry name" value="GLU5KINASE"/>
</dbReference>
<feature type="binding site" evidence="9">
    <location>
        <begin position="40"/>
        <end position="41"/>
    </location>
    <ligand>
        <name>substrate</name>
    </ligand>
</feature>
<evidence type="ECO:0000256" key="5">
    <source>
        <dbReference type="ARBA" id="ARBA00022741"/>
    </source>
</evidence>
<comment type="similarity">
    <text evidence="9">Belongs to the acetylglutamate kinase family. ArgB subfamily.</text>
</comment>
<dbReference type="HAMAP" id="MF_00082">
    <property type="entry name" value="ArgB"/>
    <property type="match status" value="1"/>
</dbReference>
<comment type="pathway">
    <text evidence="1 9">Amino-acid biosynthesis; L-arginine biosynthesis; N(2)-acetyl-L-ornithine from L-glutamate: step 2/4.</text>
</comment>
<evidence type="ECO:0000256" key="9">
    <source>
        <dbReference type="HAMAP-Rule" id="MF_00082"/>
    </source>
</evidence>
<keyword evidence="12" id="KW-1185">Reference proteome</keyword>
<evidence type="ECO:0000313" key="11">
    <source>
        <dbReference type="EMBL" id="ASY09401.1"/>
    </source>
</evidence>
<reference evidence="12" key="1">
    <citation type="submission" date="2016-10" db="EMBL/GenBank/DDBJ databases">
        <title>High microdiversification within the ubiquitous acI lineage of Actinobacteria.</title>
        <authorList>
            <person name="Neuenschwander S.M."/>
            <person name="Salcher M."/>
            <person name="Ghai R."/>
            <person name="Pernthaler J."/>
        </authorList>
    </citation>
    <scope>NUCLEOTIDE SEQUENCE [LARGE SCALE GENOMIC DNA]</scope>
</reference>
<dbReference type="InterPro" id="IPR004662">
    <property type="entry name" value="AcgluKinase_fam"/>
</dbReference>
<dbReference type="SUPFAM" id="SSF53633">
    <property type="entry name" value="Carbamate kinase-like"/>
    <property type="match status" value="1"/>
</dbReference>
<comment type="function">
    <text evidence="9">Catalyzes the ATP-dependent phosphorylation of N-acetyl-L-glutamate.</text>
</comment>
<evidence type="ECO:0000256" key="7">
    <source>
        <dbReference type="ARBA" id="ARBA00022840"/>
    </source>
</evidence>
<dbReference type="InterPro" id="IPR001048">
    <property type="entry name" value="Asp/Glu/Uridylate_kinase"/>
</dbReference>
<dbReference type="AlphaFoldDB" id="A0A249JY06"/>
<proteinExistence type="inferred from homology"/>
<keyword evidence="5 9" id="KW-0547">Nucleotide-binding</keyword>
<dbReference type="Pfam" id="PF00696">
    <property type="entry name" value="AA_kinase"/>
    <property type="match status" value="1"/>
</dbReference>
<feature type="domain" description="Aspartate/glutamate/uridylate kinase" evidence="10">
    <location>
        <begin position="1"/>
        <end position="241"/>
    </location>
</feature>
<dbReference type="PANTHER" id="PTHR23342">
    <property type="entry name" value="N-ACETYLGLUTAMATE SYNTHASE"/>
    <property type="match status" value="1"/>
</dbReference>
<dbReference type="EC" id="2.7.2.8" evidence="9"/>
<dbReference type="UniPathway" id="UPA00068">
    <property type="reaction ID" value="UER00107"/>
</dbReference>
<evidence type="ECO:0000256" key="4">
    <source>
        <dbReference type="ARBA" id="ARBA00022679"/>
    </source>
</evidence>
<dbReference type="Proteomes" id="UP000217153">
    <property type="component" value="Chromosome"/>
</dbReference>
<evidence type="ECO:0000313" key="12">
    <source>
        <dbReference type="Proteomes" id="UP000217153"/>
    </source>
</evidence>
<evidence type="ECO:0000256" key="8">
    <source>
        <dbReference type="ARBA" id="ARBA00048141"/>
    </source>
</evidence>
<dbReference type="RefSeq" id="WP_095680709.1">
    <property type="nucleotide sequence ID" value="NZ_CP016768.2"/>
</dbReference>
<dbReference type="NCBIfam" id="TIGR00761">
    <property type="entry name" value="argB"/>
    <property type="match status" value="1"/>
</dbReference>
<organism evidence="11 12">
    <name type="scientific">Candidatus Nanopelagicus limnae</name>
    <dbReference type="NCBI Taxonomy" id="1884634"/>
    <lineage>
        <taxon>Bacteria</taxon>
        <taxon>Bacillati</taxon>
        <taxon>Actinomycetota</taxon>
        <taxon>Actinomycetes</taxon>
        <taxon>Candidatus Nanopelagicales</taxon>
        <taxon>Candidatus Nanopelagicaceae</taxon>
        <taxon>Candidatus Nanopelagicus</taxon>
    </lineage>
</organism>
<evidence type="ECO:0000256" key="6">
    <source>
        <dbReference type="ARBA" id="ARBA00022777"/>
    </source>
</evidence>
<gene>
    <name evidence="9 11" type="primary">argB</name>
    <name evidence="11" type="ORF">B1s21122_03485</name>
</gene>
<dbReference type="InterPro" id="IPR037528">
    <property type="entry name" value="ArgB"/>
</dbReference>
<dbReference type="PIRSF" id="PIRSF000728">
    <property type="entry name" value="NAGK"/>
    <property type="match status" value="1"/>
</dbReference>
<dbReference type="EMBL" id="CP016768">
    <property type="protein sequence ID" value="ASY09401.1"/>
    <property type="molecule type" value="Genomic_DNA"/>
</dbReference>
<feature type="binding site" evidence="9">
    <location>
        <position position="161"/>
    </location>
    <ligand>
        <name>substrate</name>
    </ligand>
</feature>
<name>A0A249JY06_9ACTN</name>
<dbReference type="GO" id="GO:0003991">
    <property type="term" value="F:acetylglutamate kinase activity"/>
    <property type="evidence" value="ECO:0007669"/>
    <property type="project" value="UniProtKB-UniRule"/>
</dbReference>
<dbReference type="InterPro" id="IPR036393">
    <property type="entry name" value="AceGlu_kinase-like_sf"/>
</dbReference>
<feature type="site" description="Transition state stabilizer" evidence="9">
    <location>
        <position position="5"/>
    </location>
</feature>
<evidence type="ECO:0000256" key="1">
    <source>
        <dbReference type="ARBA" id="ARBA00004828"/>
    </source>
</evidence>
<dbReference type="KEGG" id="abam:B1s21122_03485"/>
<protein>
    <recommendedName>
        <fullName evidence="9">Acetylglutamate kinase</fullName>
        <ecNumber evidence="9">2.7.2.8</ecNumber>
    </recommendedName>
    <alternativeName>
        <fullName evidence="9">N-acetyl-L-glutamate 5-phosphotransferase</fullName>
    </alternativeName>
    <alternativeName>
        <fullName evidence="9">NAG kinase</fullName>
        <shortName evidence="9">NAGK</shortName>
    </alternativeName>
</protein>
<comment type="subcellular location">
    <subcellularLocation>
        <location evidence="9">Cytoplasm</location>
    </subcellularLocation>
</comment>
<keyword evidence="3 9" id="KW-0028">Amino-acid biosynthesis</keyword>
<keyword evidence="9" id="KW-0963">Cytoplasm</keyword>
<accession>A0A249JY06</accession>
<evidence type="ECO:0000256" key="2">
    <source>
        <dbReference type="ARBA" id="ARBA00022571"/>
    </source>
</evidence>
<keyword evidence="6 9" id="KW-0418">Kinase</keyword>
<comment type="catalytic activity">
    <reaction evidence="8 9">
        <text>N-acetyl-L-glutamate + ATP = N-acetyl-L-glutamyl 5-phosphate + ADP</text>
        <dbReference type="Rhea" id="RHEA:14629"/>
        <dbReference type="ChEBI" id="CHEBI:30616"/>
        <dbReference type="ChEBI" id="CHEBI:44337"/>
        <dbReference type="ChEBI" id="CHEBI:57936"/>
        <dbReference type="ChEBI" id="CHEBI:456216"/>
        <dbReference type="EC" id="2.7.2.8"/>
    </reaction>
</comment>
<dbReference type="InterPro" id="IPR001057">
    <property type="entry name" value="Glu/AcGlu_kinase"/>
</dbReference>
<dbReference type="GO" id="GO:0042450">
    <property type="term" value="P:L-arginine biosynthetic process via ornithine"/>
    <property type="evidence" value="ECO:0007669"/>
    <property type="project" value="UniProtKB-UniRule"/>
</dbReference>
<dbReference type="OrthoDB" id="9803155at2"/>
<sequence>MIVIKYGGNALPDQNTSDPVLEAIADAFLDGEQIVLVHGGGPQIDAALAEKGIGKNKVAGYRVTDEEVFNVVQSVLSGQVLRSIVNYLIGSEVNAVGLSASDGGLIRARKFEPIVDGKSVDIGYVGEVDEINPMILETLMTEGFLPVISPVATDNDGVGFNINADLVAAAVGGALRADSVLFLTDVDGIYRAWPDKSSLISEISIDELKQIAPSFADGMIPKVRAAISAIDSGAFSVRIANGTDLVSVLDALDNQGGTLVSA</sequence>